<evidence type="ECO:0000313" key="4">
    <source>
        <dbReference type="Proteomes" id="UP001634393"/>
    </source>
</evidence>
<dbReference type="Proteomes" id="UP001634393">
    <property type="component" value="Unassembled WGS sequence"/>
</dbReference>
<sequence>MAGEDTKKKKSKKRSANVVQEVQSEPSKIPRLIENEAVNVDMERSSPWKNLELILSLQDKNIDLLKKVDLAFDYVKSSTSKETDDTSGCSQVINTSRTLVFLNNWIQSVMISSEKKMRLEERKPEFETPGSCLDIRCWKVLHFCLVESKNLHVSLTCLRDFLRVIRCIAIEASSFLSLCHEGTLSTKQVELYAVVLDCISLVFSFHGGVSNENLELWILLTDKMLELILKIYTEQIDDGQLGTFVLQFACCLLEPFAMFLRLHPTRKNGFRDFIDKLIEPLLHLLYVLHSSSRGCNVELRTNLSKLVEEVVAQGLFHPTHIDGFLNSPSTGRYKNSSDSKEEKLVNKSYHRHLFDKVEKIVVEKNGLALVGLGEMLHLFVSCVTKHKGASVGGGNPGQLDASYASLAPINPSHSRKLVSEKSPGCINVVAELRKSIFCFFVRIMEYLLADVNKYLQSDREEVSILFNVPSTLRSINNLLDSFIYEKVYLRTEDTSEGASKEFLRLIYRTVISFSTEITHLQTSPFGSDEESDAELFIHLRKELIVAINHLLNIEYEVVGDDLESLWTMVFSSLTCSYSSVDVLDQPLLSLEIHRLACKLIDLYSELRQVNSSIFALFRAVRHSASLHGDSESCTPSPTCSSYSNSLSMLLCSLEFRLSLSNAIKSIPEGQAAGLIRRLSSDIKESLEWVKFEHQMASVGETAKSSPHNCDLLQLNLRANLLGRVLCEVYTIILDSITVSSGNSYPFGVALKNFIDIICPCLSSLVSLRPNSDGIKEFSAVVDGKSLDKRIQSKNVSTCWILVFFFRLLLSCKCLYRLAISLMPPDASKKLSGVTGDSFTAHTGRDWLEMSGCADGGYFSWISHPSAPLLNVIRSVSDIYIQDSIVICPPLAYVLHAMALQRLVDLNRLIKSSEYMLQWNQTPSQTNLKDDGDLSSYQKRTRKWKKCVSKMREEAATLTNFMLGFFSSVVKDQISNPSFEGGIVDTVFQGMNNNDTLNFAVGSLDEKLLPLTLWRIICQNVDIWCFHAAKKDLKNFLTLLIQASLSCDSAHEIHNLDKRSHLIALEFLSNTIPYEQKFISRYMASRFCKILQKSVKSIFASSGVDVSKSPDWVELMSAVENLSDVKNDPLTGEKPCMVPAKPYSTQANLEFSTCQCLLGLLMWMPEEYLSSRSSSLYITCILNLERLLVGSMLGLYRTSCSQSPYDLFRLFVSCRRVLKVLTVASCKKTVNGCQSPLTSRLSESSFPLSWLLKSLSAVIGFQHALPEDIAFETKVAILSLMDNTSNVLLTVSRDQFERRISSVDCARKLRKKRKSLDPVTEESDLSGNGLKLKPKNILGDCKSVLQLATTLEEYMQNSLATFKDAPLDKKVECLAGSYELNKLSSIISCFQGLLGGLAFALSDTNALKGNTRINFSSYNAELMTIIDSSIATCISCLTFLLKAFFLEDDLTLITRESSSGACDVSSDASSEGEIPSPEKIVPSDRKCSLVKCDLKKNFRLAIPDLEVFLTEVQHMGECLNKPLLLKILGGENPEAAFFCRQLFIACSAILRLNSLIDLTSISWGLFPIVVAISQFVLSEFSSRSEMPHLFDFCWLDGVVKFLEVLGSYFPQIDPLLSRDLYVKLVDLHIRAIGKCISLQGKEAKLASQETGSHSKMLTSPVKQCFSLETSRLGEFKAKLRMSFRTYIRESSELHLLSAIQAVERALVGVQEGLITNYEILCGSSDGGEVSSVVAAGIDCLDSILGFVTEHKSIIMIKRHIQSFVACLFNIIVHLQAPCIFYGHVDSIKGYIAPDSGSVISMCIEILTTISGKSSFFIDACHIAQSLRVPGALFQYFLQLQFSESPVKASVISTSNIVLDRKFSIELYAGCCRLLCSALKHHKNETWHSLALLQDSVSVLLHCLEIVNTDPLARRDIFAWEVQEAVKCASNLRRVYEEVRQQKDVFGHTSFQFLSRYIWVYCGFGPAKRGIIREIDEALKPGIYALIDSCSADDLQLLHTLFGEGPCRSTLSNLQHDYKLKFQYGGKV</sequence>
<dbReference type="PANTHER" id="PTHR15682">
    <property type="entry name" value="UNHEALTHY RIBOSOME BIOGENESIS PROTEIN 2 HOMOLOG"/>
    <property type="match status" value="1"/>
</dbReference>
<feature type="compositionally biased region" description="Polar residues" evidence="1">
    <location>
        <begin position="17"/>
        <end position="26"/>
    </location>
</feature>
<gene>
    <name evidence="3" type="ORF">ACJIZ3_015343</name>
</gene>
<name>A0ABD3RMD2_9LAMI</name>
<accession>A0ABD3RMD2</accession>
<dbReference type="Pfam" id="PF10441">
    <property type="entry name" value="Urb2"/>
    <property type="match status" value="1"/>
</dbReference>
<comment type="caution">
    <text evidence="3">The sequence shown here is derived from an EMBL/GenBank/DDBJ whole genome shotgun (WGS) entry which is preliminary data.</text>
</comment>
<dbReference type="InterPro" id="IPR018849">
    <property type="entry name" value="Urb2/Npa2_C"/>
</dbReference>
<feature type="domain" description="Nucleolar 27S pre-rRNA processing Urb2/Npa2 C-terminal" evidence="2">
    <location>
        <begin position="1800"/>
        <end position="2025"/>
    </location>
</feature>
<keyword evidence="4" id="KW-1185">Reference proteome</keyword>
<evidence type="ECO:0000313" key="3">
    <source>
        <dbReference type="EMBL" id="KAL3814075.1"/>
    </source>
</evidence>
<proteinExistence type="predicted"/>
<dbReference type="PANTHER" id="PTHR15682:SF2">
    <property type="entry name" value="UNHEALTHY RIBOSOME BIOGENESIS PROTEIN 2 HOMOLOG"/>
    <property type="match status" value="1"/>
</dbReference>
<dbReference type="InterPro" id="IPR052609">
    <property type="entry name" value="Ribosome_Biogenesis_Reg"/>
</dbReference>
<organism evidence="3 4">
    <name type="scientific">Penstemon smallii</name>
    <dbReference type="NCBI Taxonomy" id="265156"/>
    <lineage>
        <taxon>Eukaryota</taxon>
        <taxon>Viridiplantae</taxon>
        <taxon>Streptophyta</taxon>
        <taxon>Embryophyta</taxon>
        <taxon>Tracheophyta</taxon>
        <taxon>Spermatophyta</taxon>
        <taxon>Magnoliopsida</taxon>
        <taxon>eudicotyledons</taxon>
        <taxon>Gunneridae</taxon>
        <taxon>Pentapetalae</taxon>
        <taxon>asterids</taxon>
        <taxon>lamiids</taxon>
        <taxon>Lamiales</taxon>
        <taxon>Plantaginaceae</taxon>
        <taxon>Cheloneae</taxon>
        <taxon>Penstemon</taxon>
    </lineage>
</organism>
<evidence type="ECO:0000259" key="2">
    <source>
        <dbReference type="Pfam" id="PF10441"/>
    </source>
</evidence>
<reference evidence="3 4" key="1">
    <citation type="submission" date="2024-12" db="EMBL/GenBank/DDBJ databases">
        <title>The unique morphological basis and parallel evolutionary history of personate flowers in Penstemon.</title>
        <authorList>
            <person name="Depatie T.H."/>
            <person name="Wessinger C.A."/>
        </authorList>
    </citation>
    <scope>NUCLEOTIDE SEQUENCE [LARGE SCALE GENOMIC DNA]</scope>
    <source>
        <strain evidence="3">WTNN_2</strain>
        <tissue evidence="3">Leaf</tissue>
    </source>
</reference>
<dbReference type="EMBL" id="JBJXBP010000008">
    <property type="protein sequence ID" value="KAL3814075.1"/>
    <property type="molecule type" value="Genomic_DNA"/>
</dbReference>
<protein>
    <recommendedName>
        <fullName evidence="2">Nucleolar 27S pre-rRNA processing Urb2/Npa2 C-terminal domain-containing protein</fullName>
    </recommendedName>
</protein>
<evidence type="ECO:0000256" key="1">
    <source>
        <dbReference type="SAM" id="MobiDB-lite"/>
    </source>
</evidence>
<feature type="region of interest" description="Disordered" evidence="1">
    <location>
        <begin position="1"/>
        <end position="26"/>
    </location>
</feature>